<dbReference type="Pfam" id="PF13487">
    <property type="entry name" value="HD_5"/>
    <property type="match status" value="1"/>
</dbReference>
<dbReference type="Gene3D" id="1.10.3210.10">
    <property type="entry name" value="Hypothetical protein af1432"/>
    <property type="match status" value="1"/>
</dbReference>
<evidence type="ECO:0000313" key="3">
    <source>
        <dbReference type="EMBL" id="BBO85934.1"/>
    </source>
</evidence>
<dbReference type="InterPro" id="IPR003607">
    <property type="entry name" value="HD/PDEase_dom"/>
</dbReference>
<evidence type="ECO:0000259" key="2">
    <source>
        <dbReference type="PROSITE" id="PS51832"/>
    </source>
</evidence>
<feature type="transmembrane region" description="Helical" evidence="1">
    <location>
        <begin position="51"/>
        <end position="69"/>
    </location>
</feature>
<evidence type="ECO:0000313" key="4">
    <source>
        <dbReference type="Proteomes" id="UP000425960"/>
    </source>
</evidence>
<dbReference type="EMBL" id="AP021876">
    <property type="protein sequence ID" value="BBO85934.1"/>
    <property type="molecule type" value="Genomic_DNA"/>
</dbReference>
<protein>
    <recommendedName>
        <fullName evidence="2">HD-GYP domain-containing protein</fullName>
    </recommendedName>
</protein>
<dbReference type="SUPFAM" id="SSF109604">
    <property type="entry name" value="HD-domain/PDEase-like"/>
    <property type="match status" value="1"/>
</dbReference>
<dbReference type="Gene3D" id="6.10.340.10">
    <property type="match status" value="1"/>
</dbReference>
<feature type="domain" description="HD-GYP" evidence="2">
    <location>
        <begin position="175"/>
        <end position="379"/>
    </location>
</feature>
<keyword evidence="1" id="KW-0472">Membrane</keyword>
<dbReference type="PROSITE" id="PS51832">
    <property type="entry name" value="HD_GYP"/>
    <property type="match status" value="1"/>
</dbReference>
<gene>
    <name evidence="3" type="ORF">DSCO28_65000</name>
</gene>
<dbReference type="InterPro" id="IPR037522">
    <property type="entry name" value="HD_GYP_dom"/>
</dbReference>
<dbReference type="PANTHER" id="PTHR43155">
    <property type="entry name" value="CYCLIC DI-GMP PHOSPHODIESTERASE PA4108-RELATED"/>
    <property type="match status" value="1"/>
</dbReference>
<keyword evidence="1" id="KW-1133">Transmembrane helix</keyword>
<organism evidence="3 4">
    <name type="scientific">Desulfosarcina ovata subsp. sediminis</name>
    <dbReference type="NCBI Taxonomy" id="885957"/>
    <lineage>
        <taxon>Bacteria</taxon>
        <taxon>Pseudomonadati</taxon>
        <taxon>Thermodesulfobacteriota</taxon>
        <taxon>Desulfobacteria</taxon>
        <taxon>Desulfobacterales</taxon>
        <taxon>Desulfosarcinaceae</taxon>
        <taxon>Desulfosarcina</taxon>
    </lineage>
</organism>
<accession>A0A5K8A0M2</accession>
<dbReference type="RefSeq" id="WP_155325390.1">
    <property type="nucleotide sequence ID" value="NZ_AP021876.1"/>
</dbReference>
<keyword evidence="1" id="KW-0812">Transmembrane</keyword>
<dbReference type="AlphaFoldDB" id="A0A5K8A0M2"/>
<dbReference type="KEGG" id="dov:DSCO28_65000"/>
<dbReference type="Proteomes" id="UP000425960">
    <property type="component" value="Chromosome"/>
</dbReference>
<proteinExistence type="predicted"/>
<dbReference type="CDD" id="cd00077">
    <property type="entry name" value="HDc"/>
    <property type="match status" value="1"/>
</dbReference>
<evidence type="ECO:0000256" key="1">
    <source>
        <dbReference type="SAM" id="Phobius"/>
    </source>
</evidence>
<sequence length="411" mass="46788">MHEIGLTIAGRLKEGRGVVAADVTLRDLLLASLIPRDELLHDVIHLRNQSILISLVFLFATILIVLWLAHRISTSLRLLARGAQRIREFKLETIYNRIHEIRMRFEVLWRDAELDYHKALIHGTDAGTDPARRLHERQARIRDDFAFVARCNIGGESMSQSDRKRLARIGAQTWLRHLDDRLGISREELSRKQHQPPPELPVRDPLLADKQEHLVPRRDEGSPFGNNTQGFAMQVPEYRANHGELTNLSVVRGTLTTEERFTINSHIIQTIRMLSALPWPPGLRQVPDWAGNHHEAYCGGGYPRGLVGRKLSIPERIMVVADVFEALTAADRPYKQPRTLSEALGIMKTMCRQGHLCPVSFTLLLTPNVYRRYADAYLDPFQIDTVDEEELLTDIAEPARRPSSGLTRFAS</sequence>
<name>A0A5K8A0M2_9BACT</name>
<reference evidence="3 4" key="1">
    <citation type="submission" date="2019-11" db="EMBL/GenBank/DDBJ databases">
        <title>Comparative genomics of hydrocarbon-degrading Desulfosarcina strains.</title>
        <authorList>
            <person name="Watanabe M."/>
            <person name="Kojima H."/>
            <person name="Fukui M."/>
        </authorList>
    </citation>
    <scope>NUCLEOTIDE SEQUENCE [LARGE SCALE GENOMIC DNA]</scope>
    <source>
        <strain evidence="3 4">28bB2T</strain>
    </source>
</reference>
<dbReference type="PANTHER" id="PTHR43155:SF2">
    <property type="entry name" value="CYCLIC DI-GMP PHOSPHODIESTERASE PA4108"/>
    <property type="match status" value="1"/>
</dbReference>